<name>A0A182JG10_ANOAO</name>
<feature type="compositionally biased region" description="Acidic residues" evidence="1">
    <location>
        <begin position="43"/>
        <end position="54"/>
    </location>
</feature>
<dbReference type="VEuPathDB" id="VectorBase:AATE017395"/>
<organism evidence="2">
    <name type="scientific">Anopheles atroparvus</name>
    <name type="common">European mosquito</name>
    <dbReference type="NCBI Taxonomy" id="41427"/>
    <lineage>
        <taxon>Eukaryota</taxon>
        <taxon>Metazoa</taxon>
        <taxon>Ecdysozoa</taxon>
        <taxon>Arthropoda</taxon>
        <taxon>Hexapoda</taxon>
        <taxon>Insecta</taxon>
        <taxon>Pterygota</taxon>
        <taxon>Neoptera</taxon>
        <taxon>Endopterygota</taxon>
        <taxon>Diptera</taxon>
        <taxon>Nematocera</taxon>
        <taxon>Culicoidea</taxon>
        <taxon>Culicidae</taxon>
        <taxon>Anophelinae</taxon>
        <taxon>Anopheles</taxon>
    </lineage>
</organism>
<evidence type="ECO:0000313" key="2">
    <source>
        <dbReference type="EnsemblMetazoa" id="AATE017395-PA.1"/>
    </source>
</evidence>
<feature type="region of interest" description="Disordered" evidence="1">
    <location>
        <begin position="1"/>
        <end position="54"/>
    </location>
</feature>
<sequence length="146" mass="16587">MEAPVIMMDEEDDEDDEEEDIEEEDLDIAEEIDPDSPPWDMYGDMDVEDQEDTTENTALLRTAAKTEIIVTPISPPRSPPSPSHWLPVRFVVSTLLSLTMALFVICRSSRPSECHLTVERKLGCWHSLHGSSEPTNRQRKKHLLAT</sequence>
<evidence type="ECO:0000256" key="1">
    <source>
        <dbReference type="SAM" id="MobiDB-lite"/>
    </source>
</evidence>
<accession>A0A182JG10</accession>
<dbReference type="STRING" id="41427.A0A182JG10"/>
<reference evidence="2" key="1">
    <citation type="submission" date="2022-08" db="UniProtKB">
        <authorList>
            <consortium name="EnsemblMetazoa"/>
        </authorList>
    </citation>
    <scope>IDENTIFICATION</scope>
    <source>
        <strain evidence="2">EBRO</strain>
    </source>
</reference>
<feature type="compositionally biased region" description="Acidic residues" evidence="1">
    <location>
        <begin position="8"/>
        <end position="34"/>
    </location>
</feature>
<proteinExistence type="predicted"/>
<dbReference type="AlphaFoldDB" id="A0A182JG10"/>
<protein>
    <submittedName>
        <fullName evidence="2">Uncharacterized protein</fullName>
    </submittedName>
</protein>
<dbReference type="EnsemblMetazoa" id="AATE017395-RA">
    <property type="protein sequence ID" value="AATE017395-PA.1"/>
    <property type="gene ID" value="AATE017395"/>
</dbReference>